<dbReference type="EMBL" id="SZZH01000008">
    <property type="protein sequence ID" value="TKV56189.1"/>
    <property type="molecule type" value="Genomic_DNA"/>
</dbReference>
<dbReference type="Pfam" id="PF10604">
    <property type="entry name" value="Polyketide_cyc2"/>
    <property type="match status" value="1"/>
</dbReference>
<dbReference type="InterPro" id="IPR019587">
    <property type="entry name" value="Polyketide_cyclase/dehydratase"/>
</dbReference>
<dbReference type="SUPFAM" id="SSF55961">
    <property type="entry name" value="Bet v1-like"/>
    <property type="match status" value="1"/>
</dbReference>
<dbReference type="InterPro" id="IPR023393">
    <property type="entry name" value="START-like_dom_sf"/>
</dbReference>
<accession>A0A4U6Q6Z6</accession>
<evidence type="ECO:0000313" key="1">
    <source>
        <dbReference type="EMBL" id="TKV56189.1"/>
    </source>
</evidence>
<dbReference type="Proteomes" id="UP000306985">
    <property type="component" value="Unassembled WGS sequence"/>
</dbReference>
<organism evidence="1 2">
    <name type="scientific">Nakamurella flava</name>
    <dbReference type="NCBI Taxonomy" id="2576308"/>
    <lineage>
        <taxon>Bacteria</taxon>
        <taxon>Bacillati</taxon>
        <taxon>Actinomycetota</taxon>
        <taxon>Actinomycetes</taxon>
        <taxon>Nakamurellales</taxon>
        <taxon>Nakamurellaceae</taxon>
        <taxon>Nakamurella</taxon>
    </lineage>
</organism>
<proteinExistence type="predicted"/>
<dbReference type="Gene3D" id="3.30.530.20">
    <property type="match status" value="1"/>
</dbReference>
<evidence type="ECO:0000313" key="2">
    <source>
        <dbReference type="Proteomes" id="UP000306985"/>
    </source>
</evidence>
<comment type="caution">
    <text evidence="1">The sequence shown here is derived from an EMBL/GenBank/DDBJ whole genome shotgun (WGS) entry which is preliminary data.</text>
</comment>
<gene>
    <name evidence="1" type="ORF">FDO65_21555</name>
</gene>
<name>A0A4U6Q6Z6_9ACTN</name>
<sequence length="131" mass="14058">MSRVVAAAPDVIYAYAADPDHLPNWASGLASSPAVRDGDALVVDSPMGRVTVRFVPRNDLGVLDHDVTLPSGVTVTNPMRVLPHPEGAEILFTVRQLDASDQEFDQDAALIEADLRTLARLIEEQTLAVGD</sequence>
<dbReference type="OrthoDB" id="880456at2"/>
<dbReference type="AlphaFoldDB" id="A0A4U6Q6Z6"/>
<keyword evidence="2" id="KW-1185">Reference proteome</keyword>
<reference evidence="1 2" key="1">
    <citation type="submission" date="2019-05" db="EMBL/GenBank/DDBJ databases">
        <title>Nakamurella sp. N5BH11, whole genome shotgun sequence.</title>
        <authorList>
            <person name="Tuo L."/>
        </authorList>
    </citation>
    <scope>NUCLEOTIDE SEQUENCE [LARGE SCALE GENOMIC DNA]</scope>
    <source>
        <strain evidence="1 2">N5BH11</strain>
    </source>
</reference>
<protein>
    <submittedName>
        <fullName evidence="1">SRPBCC family protein</fullName>
    </submittedName>
</protein>